<accession>A0A553PAW9</accession>
<feature type="transmembrane region" description="Helical" evidence="1">
    <location>
        <begin position="12"/>
        <end position="34"/>
    </location>
</feature>
<comment type="caution">
    <text evidence="2">The sequence shown here is derived from an EMBL/GenBank/DDBJ whole genome shotgun (WGS) entry which is preliminary data.</text>
</comment>
<dbReference type="EMBL" id="VCGU01000005">
    <property type="protein sequence ID" value="TRY74830.1"/>
    <property type="molecule type" value="Genomic_DNA"/>
</dbReference>
<evidence type="ECO:0000313" key="3">
    <source>
        <dbReference type="Proteomes" id="UP000318571"/>
    </source>
</evidence>
<feature type="transmembrane region" description="Helical" evidence="1">
    <location>
        <begin position="136"/>
        <end position="155"/>
    </location>
</feature>
<sequence>MRVLTNSFLVQGIRECFGIAAGLSCAILEGLLLVYIRVTEVSKSQILLIEGGFSILGGLAIGPWMPESQIFHTTVDEFPTVTLKVTSGATFAVTGLILWTFAIGKAPSVLLSLISSTECVTSFGVQMFLFKEALNVLQIIGVVLVMISLVVATFYDSHLETKKKDYIKMEEKTMKTQP</sequence>
<feature type="transmembrane region" description="Helical" evidence="1">
    <location>
        <begin position="85"/>
        <end position="102"/>
    </location>
</feature>
<evidence type="ECO:0000256" key="1">
    <source>
        <dbReference type="SAM" id="Phobius"/>
    </source>
</evidence>
<organism evidence="2 3">
    <name type="scientific">Tigriopus californicus</name>
    <name type="common">Marine copepod</name>
    <dbReference type="NCBI Taxonomy" id="6832"/>
    <lineage>
        <taxon>Eukaryota</taxon>
        <taxon>Metazoa</taxon>
        <taxon>Ecdysozoa</taxon>
        <taxon>Arthropoda</taxon>
        <taxon>Crustacea</taxon>
        <taxon>Multicrustacea</taxon>
        <taxon>Hexanauplia</taxon>
        <taxon>Copepoda</taxon>
        <taxon>Harpacticoida</taxon>
        <taxon>Harpacticidae</taxon>
        <taxon>Tigriopus</taxon>
    </lineage>
</organism>
<evidence type="ECO:0000313" key="2">
    <source>
        <dbReference type="EMBL" id="TRY74830.1"/>
    </source>
</evidence>
<dbReference type="Gene3D" id="1.10.3730.20">
    <property type="match status" value="1"/>
</dbReference>
<evidence type="ECO:0008006" key="4">
    <source>
        <dbReference type="Google" id="ProtNLM"/>
    </source>
</evidence>
<keyword evidence="1" id="KW-0472">Membrane</keyword>
<proteinExistence type="predicted"/>
<dbReference type="Proteomes" id="UP000318571">
    <property type="component" value="Chromosome 2"/>
</dbReference>
<name>A0A553PAW9_TIGCA</name>
<feature type="transmembrane region" description="Helical" evidence="1">
    <location>
        <begin position="46"/>
        <end position="65"/>
    </location>
</feature>
<keyword evidence="1" id="KW-0812">Transmembrane</keyword>
<gene>
    <name evidence="2" type="ORF">TCAL_14566</name>
</gene>
<protein>
    <recommendedName>
        <fullName evidence="4">EamA domain-containing protein</fullName>
    </recommendedName>
</protein>
<dbReference type="SUPFAM" id="SSF103481">
    <property type="entry name" value="Multidrug resistance efflux transporter EmrE"/>
    <property type="match status" value="1"/>
</dbReference>
<dbReference type="AlphaFoldDB" id="A0A553PAW9"/>
<reference evidence="2 3" key="1">
    <citation type="journal article" date="2018" name="Nat. Ecol. Evol.">
        <title>Genomic signatures of mitonuclear coevolution across populations of Tigriopus californicus.</title>
        <authorList>
            <person name="Barreto F.S."/>
            <person name="Watson E.T."/>
            <person name="Lima T.G."/>
            <person name="Willett C.S."/>
            <person name="Edmands S."/>
            <person name="Li W."/>
            <person name="Burton R.S."/>
        </authorList>
    </citation>
    <scope>NUCLEOTIDE SEQUENCE [LARGE SCALE GENOMIC DNA]</scope>
    <source>
        <strain evidence="2 3">San Diego</strain>
    </source>
</reference>
<dbReference type="InterPro" id="IPR037185">
    <property type="entry name" value="EmrE-like"/>
</dbReference>
<keyword evidence="1" id="KW-1133">Transmembrane helix</keyword>
<keyword evidence="3" id="KW-1185">Reference proteome</keyword>